<keyword evidence="4 6" id="KW-0808">Transferase</keyword>
<dbReference type="Proteomes" id="UP000435877">
    <property type="component" value="Unassembled WGS sequence"/>
</dbReference>
<name>A0A5S9N6C1_9GAMM</name>
<dbReference type="PROSITE" id="PS01296">
    <property type="entry name" value="RSMI"/>
    <property type="match status" value="1"/>
</dbReference>
<dbReference type="HAMAP" id="MF_01877">
    <property type="entry name" value="16SrRNA_methyltr_I"/>
    <property type="match status" value="1"/>
</dbReference>
<keyword evidence="1 6" id="KW-0963">Cytoplasm</keyword>
<protein>
    <recommendedName>
        <fullName evidence="6">Ribosomal RNA small subunit methyltransferase I</fullName>
        <ecNumber evidence="6">2.1.1.198</ecNumber>
    </recommendedName>
    <alternativeName>
        <fullName evidence="6">16S rRNA 2'-O-ribose C1402 methyltransferase</fullName>
    </alternativeName>
    <alternativeName>
        <fullName evidence="6">rRNA (cytidine-2'-O-)-methyltransferase RsmI</fullName>
    </alternativeName>
</protein>
<dbReference type="NCBIfam" id="TIGR00096">
    <property type="entry name" value="16S rRNA (cytidine(1402)-2'-O)-methyltransferase"/>
    <property type="match status" value="1"/>
</dbReference>
<gene>
    <name evidence="6 10" type="primary">rsmI</name>
    <name evidence="10" type="ORF">IHBHHGIJ_00566</name>
    <name evidence="9" type="ORF">KFEGEMFD_00584</name>
</gene>
<feature type="domain" description="RsmI HTH" evidence="8">
    <location>
        <begin position="234"/>
        <end position="274"/>
    </location>
</feature>
<proteinExistence type="inferred from homology"/>
<dbReference type="GO" id="GO:0005737">
    <property type="term" value="C:cytoplasm"/>
    <property type="evidence" value="ECO:0007669"/>
    <property type="project" value="UniProtKB-SubCell"/>
</dbReference>
<organism evidence="10 11">
    <name type="scientific">Zhongshania aliphaticivorans</name>
    <dbReference type="NCBI Taxonomy" id="1470434"/>
    <lineage>
        <taxon>Bacteria</taxon>
        <taxon>Pseudomonadati</taxon>
        <taxon>Pseudomonadota</taxon>
        <taxon>Gammaproteobacteria</taxon>
        <taxon>Cellvibrionales</taxon>
        <taxon>Spongiibacteraceae</taxon>
        <taxon>Zhongshania</taxon>
    </lineage>
</organism>
<evidence type="ECO:0000259" key="7">
    <source>
        <dbReference type="Pfam" id="PF00590"/>
    </source>
</evidence>
<evidence type="ECO:0000313" key="9">
    <source>
        <dbReference type="EMBL" id="CAA0083211.1"/>
    </source>
</evidence>
<evidence type="ECO:0000313" key="11">
    <source>
        <dbReference type="Proteomes" id="UP000435877"/>
    </source>
</evidence>
<dbReference type="SUPFAM" id="SSF53790">
    <property type="entry name" value="Tetrapyrrole methylase"/>
    <property type="match status" value="1"/>
</dbReference>
<dbReference type="FunFam" id="3.30.950.10:FF:000002">
    <property type="entry name" value="Ribosomal RNA small subunit methyltransferase I"/>
    <property type="match status" value="1"/>
</dbReference>
<dbReference type="InterPro" id="IPR008189">
    <property type="entry name" value="rRNA_ssu_MeTfrase_I"/>
</dbReference>
<evidence type="ECO:0000313" key="10">
    <source>
        <dbReference type="EMBL" id="CAA0083554.1"/>
    </source>
</evidence>
<comment type="catalytic activity">
    <reaction evidence="6">
        <text>cytidine(1402) in 16S rRNA + S-adenosyl-L-methionine = 2'-O-methylcytidine(1402) in 16S rRNA + S-adenosyl-L-homocysteine + H(+)</text>
        <dbReference type="Rhea" id="RHEA:42924"/>
        <dbReference type="Rhea" id="RHEA-COMP:10285"/>
        <dbReference type="Rhea" id="RHEA-COMP:10286"/>
        <dbReference type="ChEBI" id="CHEBI:15378"/>
        <dbReference type="ChEBI" id="CHEBI:57856"/>
        <dbReference type="ChEBI" id="CHEBI:59789"/>
        <dbReference type="ChEBI" id="CHEBI:74495"/>
        <dbReference type="ChEBI" id="CHEBI:82748"/>
        <dbReference type="EC" id="2.1.1.198"/>
    </reaction>
</comment>
<dbReference type="EMBL" id="CACSIM010000001">
    <property type="protein sequence ID" value="CAA0083211.1"/>
    <property type="molecule type" value="Genomic_DNA"/>
</dbReference>
<dbReference type="Gene3D" id="3.40.1010.10">
    <property type="entry name" value="Cobalt-precorrin-4 Transmethylase, Domain 1"/>
    <property type="match status" value="1"/>
</dbReference>
<dbReference type="AlphaFoldDB" id="A0A5S9N6C1"/>
<dbReference type="Pfam" id="PF23016">
    <property type="entry name" value="RsmI_C"/>
    <property type="match status" value="1"/>
</dbReference>
<dbReference type="Proteomes" id="UP000439591">
    <property type="component" value="Unassembled WGS sequence"/>
</dbReference>
<dbReference type="InterPro" id="IPR000878">
    <property type="entry name" value="4pyrrol_Mease"/>
</dbReference>
<evidence type="ECO:0000256" key="6">
    <source>
        <dbReference type="HAMAP-Rule" id="MF_01877"/>
    </source>
</evidence>
<evidence type="ECO:0000256" key="3">
    <source>
        <dbReference type="ARBA" id="ARBA00022603"/>
    </source>
</evidence>
<accession>A0A5S9N6C1</accession>
<sequence>MDNAATLYVVATPIGNLADMVPRAVEVLQTVALIAAEDTRHSRVLLNHFDINTPLCAYHDHSNSFELERLMVHLREGKNLALISDAGTPLVSDPGYRLVDQALQEGIKVVPIPGACAVIAALSVAGLPSNRFMFEGFLPAKQHARLAVLKSLQREQRTMIFYEAPHRIRESLADISAAMGGERTVVMAREITKLYETVKRLPAAELYEWVSADSNQQRGECVILIEGFKGDIDIPAEVIDTLNVLRAELPLKQAASLCAKISGLKKNRLYQYGLDFPLDRGV</sequence>
<comment type="subcellular location">
    <subcellularLocation>
        <location evidence="6">Cytoplasm</location>
    </subcellularLocation>
</comment>
<dbReference type="FunFam" id="3.40.1010.10:FF:000002">
    <property type="entry name" value="Ribosomal RNA small subunit methyltransferase I"/>
    <property type="match status" value="1"/>
</dbReference>
<dbReference type="PANTHER" id="PTHR46111:SF1">
    <property type="entry name" value="RIBOSOMAL RNA SMALL SUBUNIT METHYLTRANSFERASE I"/>
    <property type="match status" value="1"/>
</dbReference>
<evidence type="ECO:0000259" key="8">
    <source>
        <dbReference type="Pfam" id="PF23016"/>
    </source>
</evidence>
<dbReference type="Pfam" id="PF00590">
    <property type="entry name" value="TP_methylase"/>
    <property type="match status" value="1"/>
</dbReference>
<dbReference type="EC" id="2.1.1.198" evidence="6"/>
<dbReference type="GO" id="GO:0070677">
    <property type="term" value="F:rRNA (cytosine-2'-O-)-methyltransferase activity"/>
    <property type="evidence" value="ECO:0007669"/>
    <property type="project" value="UniProtKB-UniRule"/>
</dbReference>
<comment type="similarity">
    <text evidence="6">Belongs to the methyltransferase superfamily. RsmI family.</text>
</comment>
<dbReference type="PIRSF" id="PIRSF005917">
    <property type="entry name" value="MTase_YraL"/>
    <property type="match status" value="1"/>
</dbReference>
<dbReference type="RefSeq" id="WP_159267246.1">
    <property type="nucleotide sequence ID" value="NZ_CACSIK010000001.1"/>
</dbReference>
<keyword evidence="2 6" id="KW-0698">rRNA processing</keyword>
<keyword evidence="3 6" id="KW-0489">Methyltransferase</keyword>
<evidence type="ECO:0000256" key="2">
    <source>
        <dbReference type="ARBA" id="ARBA00022552"/>
    </source>
</evidence>
<dbReference type="PANTHER" id="PTHR46111">
    <property type="entry name" value="RIBOSOMAL RNA SMALL SUBUNIT METHYLTRANSFERASE I"/>
    <property type="match status" value="1"/>
</dbReference>
<comment type="function">
    <text evidence="6">Catalyzes the 2'-O-methylation of the ribose of cytidine 1402 (C1402) in 16S rRNA.</text>
</comment>
<keyword evidence="11" id="KW-1185">Reference proteome</keyword>
<evidence type="ECO:0000256" key="1">
    <source>
        <dbReference type="ARBA" id="ARBA00022490"/>
    </source>
</evidence>
<dbReference type="InterPro" id="IPR053910">
    <property type="entry name" value="RsmI_HTH"/>
</dbReference>
<dbReference type="OrthoDB" id="9809084at2"/>
<dbReference type="InterPro" id="IPR014777">
    <property type="entry name" value="4pyrrole_Mease_sub1"/>
</dbReference>
<dbReference type="EMBL" id="CACSIK010000001">
    <property type="protein sequence ID" value="CAA0083554.1"/>
    <property type="molecule type" value="Genomic_DNA"/>
</dbReference>
<dbReference type="CDD" id="cd11648">
    <property type="entry name" value="RsmI"/>
    <property type="match status" value="1"/>
</dbReference>
<keyword evidence="5 6" id="KW-0949">S-adenosyl-L-methionine</keyword>
<dbReference type="InterPro" id="IPR014776">
    <property type="entry name" value="4pyrrole_Mease_sub2"/>
</dbReference>
<evidence type="ECO:0000256" key="5">
    <source>
        <dbReference type="ARBA" id="ARBA00022691"/>
    </source>
</evidence>
<dbReference type="InterPro" id="IPR035996">
    <property type="entry name" value="4pyrrol_Methylase_sf"/>
</dbReference>
<evidence type="ECO:0000313" key="12">
    <source>
        <dbReference type="Proteomes" id="UP000439591"/>
    </source>
</evidence>
<dbReference type="Gene3D" id="3.30.950.10">
    <property type="entry name" value="Methyltransferase, Cobalt-precorrin-4 Transmethylase, Domain 2"/>
    <property type="match status" value="1"/>
</dbReference>
<dbReference type="InterPro" id="IPR018063">
    <property type="entry name" value="SAM_MeTrfase_RsmI_CS"/>
</dbReference>
<reference evidence="11 12" key="1">
    <citation type="submission" date="2019-11" db="EMBL/GenBank/DDBJ databases">
        <authorList>
            <person name="Holert J."/>
        </authorList>
    </citation>
    <scope>NUCLEOTIDE SEQUENCE [LARGE SCALE GENOMIC DNA]</scope>
    <source>
        <strain evidence="9">BC3_2A</strain>
        <strain evidence="10">SB11_1A</strain>
    </source>
</reference>
<feature type="domain" description="Tetrapyrrole methylase" evidence="7">
    <location>
        <begin position="6"/>
        <end position="206"/>
    </location>
</feature>
<evidence type="ECO:0000256" key="4">
    <source>
        <dbReference type="ARBA" id="ARBA00022679"/>
    </source>
</evidence>